<evidence type="ECO:0000313" key="5">
    <source>
        <dbReference type="EMBL" id="KAA9367103.1"/>
    </source>
</evidence>
<comment type="similarity">
    <text evidence="4">Belongs to the UreF family.</text>
</comment>
<evidence type="ECO:0000256" key="2">
    <source>
        <dbReference type="ARBA" id="ARBA00022988"/>
    </source>
</evidence>
<comment type="caution">
    <text evidence="5">The sequence shown here is derived from an EMBL/GenBank/DDBJ whole genome shotgun (WGS) entry which is preliminary data.</text>
</comment>
<dbReference type="Proteomes" id="UP000327108">
    <property type="component" value="Unassembled WGS sequence"/>
</dbReference>
<keyword evidence="2 4" id="KW-0996">Nickel insertion</keyword>
<evidence type="ECO:0000256" key="4">
    <source>
        <dbReference type="HAMAP-Rule" id="MF_01385"/>
    </source>
</evidence>
<dbReference type="GO" id="GO:0016151">
    <property type="term" value="F:nickel cation binding"/>
    <property type="evidence" value="ECO:0007669"/>
    <property type="project" value="UniProtKB-UniRule"/>
</dbReference>
<gene>
    <name evidence="4" type="primary">ureF</name>
    <name evidence="5" type="ORF">F3W84_14950</name>
</gene>
<sequence length="240" mass="26457">MRQPVADTGLEARAGPERLRASPLHLLRLVSPNQPVGGFSYSRGLEWAVHAQIVTDAASCADWIIGLIQHSYATLDGALFWRMMQALQRQDDAEFERLNDWLSASRESHELELEDRRMAESLMSLLRSLNGDGMERFRFSGHASYPAVFAIAAHQWGIAAFDALRGLMWAVVESQVTAAIRLVPLGHTAGQRILIAAVDAIETAAQTAATLSEEDIGNMAPALAMASAWHETQYSRLFRS</sequence>
<dbReference type="AlphaFoldDB" id="A0A5N1JTH8"/>
<dbReference type="InterPro" id="IPR038277">
    <property type="entry name" value="UreF_sf"/>
</dbReference>
<organism evidence="5 6">
    <name type="scientific">Ochrobactrum quorumnocens</name>
    <dbReference type="NCBI Taxonomy" id="271865"/>
    <lineage>
        <taxon>Bacteria</taxon>
        <taxon>Pseudomonadati</taxon>
        <taxon>Pseudomonadota</taxon>
        <taxon>Alphaproteobacteria</taxon>
        <taxon>Hyphomicrobiales</taxon>
        <taxon>Brucellaceae</taxon>
        <taxon>Brucella/Ochrobactrum group</taxon>
        <taxon>Ochrobactrum</taxon>
    </lineage>
</organism>
<dbReference type="PANTHER" id="PTHR33620:SF1">
    <property type="entry name" value="UREASE ACCESSORY PROTEIN F"/>
    <property type="match status" value="1"/>
</dbReference>
<evidence type="ECO:0000256" key="1">
    <source>
        <dbReference type="ARBA" id="ARBA00022490"/>
    </source>
</evidence>
<dbReference type="EMBL" id="VYXQ01000014">
    <property type="protein sequence ID" value="KAA9367103.1"/>
    <property type="molecule type" value="Genomic_DNA"/>
</dbReference>
<accession>A0A5N1JTH8</accession>
<dbReference type="PIRSF" id="PIRSF009467">
    <property type="entry name" value="Ureas_acces_UreF"/>
    <property type="match status" value="1"/>
</dbReference>
<evidence type="ECO:0000313" key="6">
    <source>
        <dbReference type="Proteomes" id="UP000327108"/>
    </source>
</evidence>
<protein>
    <recommendedName>
        <fullName evidence="4">Urease accessory protein UreF</fullName>
    </recommendedName>
</protein>
<dbReference type="InterPro" id="IPR002639">
    <property type="entry name" value="UreF"/>
</dbReference>
<dbReference type="Pfam" id="PF01730">
    <property type="entry name" value="UreF"/>
    <property type="match status" value="1"/>
</dbReference>
<keyword evidence="3 4" id="KW-0143">Chaperone</keyword>
<keyword evidence="6" id="KW-1185">Reference proteome</keyword>
<evidence type="ECO:0000256" key="3">
    <source>
        <dbReference type="ARBA" id="ARBA00023186"/>
    </source>
</evidence>
<comment type="subcellular location">
    <subcellularLocation>
        <location evidence="4">Cytoplasm</location>
    </subcellularLocation>
</comment>
<name>A0A5N1JTH8_9HYPH</name>
<keyword evidence="1 4" id="KW-0963">Cytoplasm</keyword>
<proteinExistence type="inferred from homology"/>
<dbReference type="RefSeq" id="WP_151094402.1">
    <property type="nucleotide sequence ID" value="NZ_VYXQ01000014.1"/>
</dbReference>
<dbReference type="Gene3D" id="1.10.4190.10">
    <property type="entry name" value="Urease accessory protein UreF"/>
    <property type="match status" value="1"/>
</dbReference>
<dbReference type="HAMAP" id="MF_01385">
    <property type="entry name" value="UreF"/>
    <property type="match status" value="1"/>
</dbReference>
<dbReference type="PANTHER" id="PTHR33620">
    <property type="entry name" value="UREASE ACCESSORY PROTEIN F"/>
    <property type="match status" value="1"/>
</dbReference>
<comment type="function">
    <text evidence="4">Required for maturation of urease via the functional incorporation of the urease nickel metallocenter.</text>
</comment>
<dbReference type="GO" id="GO:0005737">
    <property type="term" value="C:cytoplasm"/>
    <property type="evidence" value="ECO:0007669"/>
    <property type="project" value="UniProtKB-SubCell"/>
</dbReference>
<reference evidence="5 6" key="1">
    <citation type="submission" date="2019-09" db="EMBL/GenBank/DDBJ databases">
        <title>Biological control of the noxious weed angled onion (Allium triquetrum) thwarted by endophytic bacteria in Victoria, Australia.</title>
        <authorList>
            <person name="Tehranchian P."/>
            <person name="Adair R.J."/>
            <person name="Van T.H."/>
            <person name="Morrison P.D."/>
            <person name="Williams H."/>
            <person name="Lawrie A.C."/>
        </authorList>
    </citation>
    <scope>NUCLEOTIDE SEQUENCE [LARGE SCALE GENOMIC DNA]</scope>
    <source>
        <strain evidence="5 6">RPTAtOch1</strain>
    </source>
</reference>
<comment type="subunit">
    <text evidence="4">UreD, UreF and UreG form a complex that acts as a GTP-hydrolysis-dependent molecular chaperone, activating the urease apoprotein by helping to assemble the nickel containing metallocenter of UreC. The UreE protein probably delivers the nickel.</text>
</comment>